<name>A0ABS5YKZ8_9ACTN</name>
<evidence type="ECO:0000259" key="2">
    <source>
        <dbReference type="Pfam" id="PF19040"/>
    </source>
</evidence>
<dbReference type="RefSeq" id="WP_215785325.1">
    <property type="nucleotide sequence ID" value="NZ_JAHKKG010000002.1"/>
</dbReference>
<keyword evidence="1" id="KW-0732">Signal</keyword>
<feature type="chain" id="PRO_5045837212" description="SGNH domain-containing protein" evidence="1">
    <location>
        <begin position="22"/>
        <end position="321"/>
    </location>
</feature>
<reference evidence="3 4" key="1">
    <citation type="submission" date="2021-06" db="EMBL/GenBank/DDBJ databases">
        <title>Actinoplanes lichenicola sp. nov., and Actinoplanes ovalisporus sp. nov., isolated from lichen in Thailand.</title>
        <authorList>
            <person name="Saeng-In P."/>
            <person name="Kanchanasin P."/>
            <person name="Yuki M."/>
            <person name="Kudo T."/>
            <person name="Ohkuma M."/>
            <person name="Phongsopitanun W."/>
            <person name="Tanasupawat S."/>
        </authorList>
    </citation>
    <scope>NUCLEOTIDE SEQUENCE [LARGE SCALE GENOMIC DNA]</scope>
    <source>
        <strain evidence="3 4">NBRC 110975</strain>
    </source>
</reference>
<feature type="domain" description="SGNH" evidence="2">
    <location>
        <begin position="84"/>
        <end position="307"/>
    </location>
</feature>
<proteinExistence type="predicted"/>
<dbReference type="EMBL" id="JAHKKG010000002">
    <property type="protein sequence ID" value="MBU2663394.1"/>
    <property type="molecule type" value="Genomic_DNA"/>
</dbReference>
<dbReference type="PROSITE" id="PS51257">
    <property type="entry name" value="PROKAR_LIPOPROTEIN"/>
    <property type="match status" value="1"/>
</dbReference>
<gene>
    <name evidence="3" type="ORF">KOI35_07725</name>
</gene>
<comment type="caution">
    <text evidence="3">The sequence shown here is derived from an EMBL/GenBank/DDBJ whole genome shotgun (WGS) entry which is preliminary data.</text>
</comment>
<sequence>MRSFRIALLAALLTVVGGCAAAVPPPPRVAADQPGPKVPLTTVLSAVADAPAIRALPADLTPSLATAAEDVGYNNEKCEAGPSDDRIEPCVFGDRASATDVVLYGDSHAGVWLPALTQIAERLDWRLQFYGKPGCPTIDLAVWNQQEQRVFGECDRFRDFVAGRIAGTKPELLIVTNESYSQKDGRGSVIDAGAWSSALGRTLRTLGKSAGHVVVLGDTPVLDQSAPECLAAHQDDVRACSTTRAAATARTWNDADAAAALTSGADYISVLPWVCTATCTAVIGNIAVYRNRFHLTGTYARMLNGVLEDALLKHFPSNAVP</sequence>
<evidence type="ECO:0000313" key="3">
    <source>
        <dbReference type="EMBL" id="MBU2663394.1"/>
    </source>
</evidence>
<accession>A0ABS5YKZ8</accession>
<feature type="signal peptide" evidence="1">
    <location>
        <begin position="1"/>
        <end position="21"/>
    </location>
</feature>
<evidence type="ECO:0000256" key="1">
    <source>
        <dbReference type="SAM" id="SignalP"/>
    </source>
</evidence>
<protein>
    <recommendedName>
        <fullName evidence="2">SGNH domain-containing protein</fullName>
    </recommendedName>
</protein>
<organism evidence="3 4">
    <name type="scientific">Paractinoplanes bogorensis</name>
    <dbReference type="NCBI Taxonomy" id="1610840"/>
    <lineage>
        <taxon>Bacteria</taxon>
        <taxon>Bacillati</taxon>
        <taxon>Actinomycetota</taxon>
        <taxon>Actinomycetes</taxon>
        <taxon>Micromonosporales</taxon>
        <taxon>Micromonosporaceae</taxon>
        <taxon>Paractinoplanes</taxon>
    </lineage>
</organism>
<evidence type="ECO:0000313" key="4">
    <source>
        <dbReference type="Proteomes" id="UP001519654"/>
    </source>
</evidence>
<dbReference type="InterPro" id="IPR043968">
    <property type="entry name" value="SGNH"/>
</dbReference>
<dbReference type="Proteomes" id="UP001519654">
    <property type="component" value="Unassembled WGS sequence"/>
</dbReference>
<dbReference type="Pfam" id="PF19040">
    <property type="entry name" value="SGNH"/>
    <property type="match status" value="1"/>
</dbReference>
<keyword evidence="4" id="KW-1185">Reference proteome</keyword>